<feature type="region of interest" description="Disordered" evidence="1">
    <location>
        <begin position="1"/>
        <end position="74"/>
    </location>
</feature>
<reference evidence="2 3" key="1">
    <citation type="submission" date="2019-03" db="EMBL/GenBank/DDBJ databases">
        <title>Draft genome sequences of novel Actinobacteria.</title>
        <authorList>
            <person name="Sahin N."/>
            <person name="Ay H."/>
            <person name="Saygin H."/>
        </authorList>
    </citation>
    <scope>NUCLEOTIDE SEQUENCE [LARGE SCALE GENOMIC DNA]</scope>
    <source>
        <strain evidence="2 3">16K404</strain>
    </source>
</reference>
<dbReference type="OrthoDB" id="4164516at2"/>
<sequence length="74" mass="8181">MRGAPPKRPPRPQNDSLAQGLRPGDRLPTEAQLVERHGFSRTVIRGRHPPRPRIDGVQTGRFGDRPALLADARG</sequence>
<evidence type="ECO:0000313" key="3">
    <source>
        <dbReference type="Proteomes" id="UP000294744"/>
    </source>
</evidence>
<dbReference type="EMBL" id="SMKV01000004">
    <property type="protein sequence ID" value="TDC95553.1"/>
    <property type="molecule type" value="Genomic_DNA"/>
</dbReference>
<gene>
    <name evidence="2" type="ORF">E1161_04945</name>
</gene>
<feature type="compositionally biased region" description="Basic and acidic residues" evidence="1">
    <location>
        <begin position="23"/>
        <end position="38"/>
    </location>
</feature>
<evidence type="ECO:0000313" key="2">
    <source>
        <dbReference type="EMBL" id="TDC95553.1"/>
    </source>
</evidence>
<protein>
    <submittedName>
        <fullName evidence="2">GntR family transcriptional regulator</fullName>
    </submittedName>
</protein>
<organism evidence="2 3">
    <name type="scientific">Saccharopolyspora aridisoli</name>
    <dbReference type="NCBI Taxonomy" id="2530385"/>
    <lineage>
        <taxon>Bacteria</taxon>
        <taxon>Bacillati</taxon>
        <taxon>Actinomycetota</taxon>
        <taxon>Actinomycetes</taxon>
        <taxon>Pseudonocardiales</taxon>
        <taxon>Pseudonocardiaceae</taxon>
        <taxon>Saccharopolyspora</taxon>
    </lineage>
</organism>
<dbReference type="InterPro" id="IPR036388">
    <property type="entry name" value="WH-like_DNA-bd_sf"/>
</dbReference>
<dbReference type="AlphaFoldDB" id="A0A4R4V2N0"/>
<accession>A0A4R4V2N0</accession>
<name>A0A4R4V2N0_9PSEU</name>
<keyword evidence="3" id="KW-1185">Reference proteome</keyword>
<comment type="caution">
    <text evidence="2">The sequence shown here is derived from an EMBL/GenBank/DDBJ whole genome shotgun (WGS) entry which is preliminary data.</text>
</comment>
<evidence type="ECO:0000256" key="1">
    <source>
        <dbReference type="SAM" id="MobiDB-lite"/>
    </source>
</evidence>
<proteinExistence type="predicted"/>
<dbReference type="Proteomes" id="UP000294744">
    <property type="component" value="Unassembled WGS sequence"/>
</dbReference>
<dbReference type="Gene3D" id="1.10.10.10">
    <property type="entry name" value="Winged helix-like DNA-binding domain superfamily/Winged helix DNA-binding domain"/>
    <property type="match status" value="1"/>
</dbReference>